<organism evidence="2 3">
    <name type="scientific">Exophiala spinifera</name>
    <dbReference type="NCBI Taxonomy" id="91928"/>
    <lineage>
        <taxon>Eukaryota</taxon>
        <taxon>Fungi</taxon>
        <taxon>Dikarya</taxon>
        <taxon>Ascomycota</taxon>
        <taxon>Pezizomycotina</taxon>
        <taxon>Eurotiomycetes</taxon>
        <taxon>Chaetothyriomycetidae</taxon>
        <taxon>Chaetothyriales</taxon>
        <taxon>Herpotrichiellaceae</taxon>
        <taxon>Exophiala</taxon>
    </lineage>
</organism>
<dbReference type="EMBL" id="KN847498">
    <property type="protein sequence ID" value="KIW12542.1"/>
    <property type="molecule type" value="Genomic_DNA"/>
</dbReference>
<dbReference type="AlphaFoldDB" id="A0A0D1ZI50"/>
<proteinExistence type="predicted"/>
<feature type="region of interest" description="Disordered" evidence="1">
    <location>
        <begin position="1"/>
        <end position="46"/>
    </location>
</feature>
<evidence type="ECO:0000256" key="1">
    <source>
        <dbReference type="SAM" id="MobiDB-lite"/>
    </source>
</evidence>
<reference evidence="2 3" key="1">
    <citation type="submission" date="2015-01" db="EMBL/GenBank/DDBJ databases">
        <title>The Genome Sequence of Exophiala spinifera CBS89968.</title>
        <authorList>
            <consortium name="The Broad Institute Genomics Platform"/>
            <person name="Cuomo C."/>
            <person name="de Hoog S."/>
            <person name="Gorbushina A."/>
            <person name="Stielow B."/>
            <person name="Teixiera M."/>
            <person name="Abouelleil A."/>
            <person name="Chapman S.B."/>
            <person name="Priest M."/>
            <person name="Young S.K."/>
            <person name="Wortman J."/>
            <person name="Nusbaum C."/>
            <person name="Birren B."/>
        </authorList>
    </citation>
    <scope>NUCLEOTIDE SEQUENCE [LARGE SCALE GENOMIC DNA]</scope>
    <source>
        <strain evidence="2 3">CBS 89968</strain>
    </source>
</reference>
<sequence>MSRITGEKKPKRIREHGGLFRAMKKRLERTSSTEPANTHVRVNPPSRPGVGLYDTYARALGKWHDAMCKSLPGYKDNEDERSWYLSRDSVKCSAWRECAECLKPELPPIVGGFNKQFREMALEGAAQGTLGLDPIRFWFGPR</sequence>
<dbReference type="VEuPathDB" id="FungiDB:PV08_09819"/>
<evidence type="ECO:0000313" key="3">
    <source>
        <dbReference type="Proteomes" id="UP000053328"/>
    </source>
</evidence>
<protein>
    <submittedName>
        <fullName evidence="2">Uncharacterized protein</fullName>
    </submittedName>
</protein>
<evidence type="ECO:0000313" key="2">
    <source>
        <dbReference type="EMBL" id="KIW12542.1"/>
    </source>
</evidence>
<accession>A0A0D1ZI50</accession>
<dbReference type="RefSeq" id="XP_016232758.1">
    <property type="nucleotide sequence ID" value="XM_016384135.1"/>
</dbReference>
<keyword evidence="3" id="KW-1185">Reference proteome</keyword>
<gene>
    <name evidence="2" type="ORF">PV08_09819</name>
</gene>
<dbReference type="HOGENOM" id="CLU_1815801_0_0_1"/>
<dbReference type="GeneID" id="27336902"/>
<dbReference type="Proteomes" id="UP000053328">
    <property type="component" value="Unassembled WGS sequence"/>
</dbReference>
<name>A0A0D1ZI50_9EURO</name>